<keyword evidence="1" id="KW-0479">Metal-binding</keyword>
<evidence type="ECO:0000256" key="4">
    <source>
        <dbReference type="SAM" id="MobiDB-lite"/>
    </source>
</evidence>
<dbReference type="GO" id="GO:0046872">
    <property type="term" value="F:metal ion binding"/>
    <property type="evidence" value="ECO:0007669"/>
    <property type="project" value="UniProtKB-KW"/>
</dbReference>
<keyword evidence="5" id="KW-0472">Membrane</keyword>
<dbReference type="FunFam" id="2.60.40.420:FF:000003">
    <property type="entry name" value="Blue copper"/>
    <property type="match status" value="1"/>
</dbReference>
<dbReference type="GO" id="GO:0009055">
    <property type="term" value="F:electron transfer activity"/>
    <property type="evidence" value="ECO:0007669"/>
    <property type="project" value="InterPro"/>
</dbReference>
<dbReference type="InterPro" id="IPR028871">
    <property type="entry name" value="BlueCu_1_BS"/>
</dbReference>
<dbReference type="PROSITE" id="PS00196">
    <property type="entry name" value="COPPER_BLUE"/>
    <property type="match status" value="1"/>
</dbReference>
<dbReference type="GO" id="GO:0005886">
    <property type="term" value="C:plasma membrane"/>
    <property type="evidence" value="ECO:0007669"/>
    <property type="project" value="TreeGrafter"/>
</dbReference>
<dbReference type="PROSITE" id="PS51485">
    <property type="entry name" value="PHYTOCYANIN"/>
    <property type="match status" value="1"/>
</dbReference>
<reference evidence="7" key="1">
    <citation type="submission" date="2023-05" db="EMBL/GenBank/DDBJ databases">
        <title>Nepenthes gracilis genome sequencing.</title>
        <authorList>
            <person name="Fukushima K."/>
        </authorList>
    </citation>
    <scope>NUCLEOTIDE SEQUENCE</scope>
    <source>
        <strain evidence="7">SING2019-196</strain>
    </source>
</reference>
<keyword evidence="5" id="KW-0812">Transmembrane</keyword>
<dbReference type="SUPFAM" id="SSF49503">
    <property type="entry name" value="Cupredoxins"/>
    <property type="match status" value="1"/>
</dbReference>
<dbReference type="EMBL" id="BSYO01000030">
    <property type="protein sequence ID" value="GMH26045.1"/>
    <property type="molecule type" value="Genomic_DNA"/>
</dbReference>
<evidence type="ECO:0000256" key="5">
    <source>
        <dbReference type="SAM" id="Phobius"/>
    </source>
</evidence>
<evidence type="ECO:0000256" key="2">
    <source>
        <dbReference type="ARBA" id="ARBA00023008"/>
    </source>
</evidence>
<keyword evidence="8" id="KW-1185">Reference proteome</keyword>
<evidence type="ECO:0000259" key="6">
    <source>
        <dbReference type="PROSITE" id="PS51485"/>
    </source>
</evidence>
<keyword evidence="2" id="KW-0186">Copper</keyword>
<evidence type="ECO:0000313" key="8">
    <source>
        <dbReference type="Proteomes" id="UP001279734"/>
    </source>
</evidence>
<evidence type="ECO:0000256" key="1">
    <source>
        <dbReference type="ARBA" id="ARBA00022723"/>
    </source>
</evidence>
<evidence type="ECO:0000313" key="7">
    <source>
        <dbReference type="EMBL" id="GMH26045.1"/>
    </source>
</evidence>
<feature type="transmembrane region" description="Helical" evidence="5">
    <location>
        <begin position="191"/>
        <end position="208"/>
    </location>
</feature>
<name>A0AAD3T9B5_NEPGR</name>
<dbReference type="PANTHER" id="PTHR33021">
    <property type="entry name" value="BLUE COPPER PROTEIN"/>
    <property type="match status" value="1"/>
</dbReference>
<dbReference type="InterPro" id="IPR039391">
    <property type="entry name" value="Phytocyanin-like"/>
</dbReference>
<organism evidence="7 8">
    <name type="scientific">Nepenthes gracilis</name>
    <name type="common">Slender pitcher plant</name>
    <dbReference type="NCBI Taxonomy" id="150966"/>
    <lineage>
        <taxon>Eukaryota</taxon>
        <taxon>Viridiplantae</taxon>
        <taxon>Streptophyta</taxon>
        <taxon>Embryophyta</taxon>
        <taxon>Tracheophyta</taxon>
        <taxon>Spermatophyta</taxon>
        <taxon>Magnoliopsida</taxon>
        <taxon>eudicotyledons</taxon>
        <taxon>Gunneridae</taxon>
        <taxon>Pentapetalae</taxon>
        <taxon>Caryophyllales</taxon>
        <taxon>Nepenthaceae</taxon>
        <taxon>Nepenthes</taxon>
    </lineage>
</organism>
<dbReference type="Gene3D" id="2.60.40.420">
    <property type="entry name" value="Cupredoxins - blue copper proteins"/>
    <property type="match status" value="1"/>
</dbReference>
<feature type="region of interest" description="Disordered" evidence="4">
    <location>
        <begin position="143"/>
        <end position="179"/>
    </location>
</feature>
<dbReference type="Proteomes" id="UP001279734">
    <property type="component" value="Unassembled WGS sequence"/>
</dbReference>
<keyword evidence="3" id="KW-0325">Glycoprotein</keyword>
<comment type="caution">
    <text evidence="7">The sequence shown here is derived from an EMBL/GenBank/DDBJ whole genome shotgun (WGS) entry which is preliminary data.</text>
</comment>
<feature type="compositionally biased region" description="Low complexity" evidence="4">
    <location>
        <begin position="146"/>
        <end position="155"/>
    </location>
</feature>
<sequence length="209" mass="22517">MTCQLSIKTQMGIRSVHLGALSSTDWETHAEISLVCGAAVYMVGDSQGWTIINNPNYSRWAASKSFHNGDVIVFQYNKEFNNVMQVTLADFKSCNAVNPLATYNSGNDTITIQKPGHYFYLCSFPGHCEAGQRVDIRVPKTQLPMSPSSSAVPTISPSPSPTPSHMPLAPSPAKSSASSFGPPSIDTSAKLWIWLATFVPAVFVGAFLG</sequence>
<dbReference type="Pfam" id="PF02298">
    <property type="entry name" value="Cu_bind_like"/>
    <property type="match status" value="1"/>
</dbReference>
<feature type="domain" description="Phytocyanin" evidence="6">
    <location>
        <begin position="39"/>
        <end position="140"/>
    </location>
</feature>
<protein>
    <recommendedName>
        <fullName evidence="6">Phytocyanin domain-containing protein</fullName>
    </recommendedName>
</protein>
<dbReference type="InterPro" id="IPR003245">
    <property type="entry name" value="Phytocyanin_dom"/>
</dbReference>
<dbReference type="InterPro" id="IPR008972">
    <property type="entry name" value="Cupredoxin"/>
</dbReference>
<proteinExistence type="predicted"/>
<accession>A0AAD3T9B5</accession>
<feature type="compositionally biased region" description="Low complexity" evidence="4">
    <location>
        <begin position="167"/>
        <end position="179"/>
    </location>
</feature>
<keyword evidence="5" id="KW-1133">Transmembrane helix</keyword>
<evidence type="ECO:0000256" key="3">
    <source>
        <dbReference type="ARBA" id="ARBA00023180"/>
    </source>
</evidence>
<gene>
    <name evidence="7" type="ORF">Nepgr_027888</name>
</gene>
<dbReference type="PANTHER" id="PTHR33021:SF339">
    <property type="entry name" value="OS07G0570600 PROTEIN"/>
    <property type="match status" value="1"/>
</dbReference>
<dbReference type="AlphaFoldDB" id="A0AAD3T9B5"/>